<dbReference type="AlphaFoldDB" id="A0A418WCA3"/>
<dbReference type="GO" id="GO:0005344">
    <property type="term" value="F:oxygen carrier activity"/>
    <property type="evidence" value="ECO:0007669"/>
    <property type="project" value="InterPro"/>
</dbReference>
<comment type="similarity">
    <text evidence="5">Belongs to the truncated hemoglobin family. Group II subfamily.</text>
</comment>
<dbReference type="PANTHER" id="PTHR47366:SF1">
    <property type="entry name" value="TWO-ON-TWO HEMOGLOBIN-3"/>
    <property type="match status" value="1"/>
</dbReference>
<evidence type="ECO:0000313" key="7">
    <source>
        <dbReference type="Proteomes" id="UP000284605"/>
    </source>
</evidence>
<evidence type="ECO:0000313" key="6">
    <source>
        <dbReference type="EMBL" id="RJF87624.1"/>
    </source>
</evidence>
<reference evidence="6 7" key="1">
    <citation type="submission" date="2018-09" db="EMBL/GenBank/DDBJ databases">
        <authorList>
            <person name="Zhu H."/>
        </authorList>
    </citation>
    <scope>NUCLEOTIDE SEQUENCE [LARGE SCALE GENOMIC DNA]</scope>
    <source>
        <strain evidence="6 7">K1W22B-8</strain>
    </source>
</reference>
<dbReference type="InterPro" id="IPR001486">
    <property type="entry name" value="Hemoglobin_trunc"/>
</dbReference>
<keyword evidence="2" id="KW-0349">Heme</keyword>
<keyword evidence="4" id="KW-0408">Iron</keyword>
<gene>
    <name evidence="6" type="ORF">D3874_11815</name>
</gene>
<keyword evidence="3" id="KW-0479">Metal-binding</keyword>
<keyword evidence="1" id="KW-0813">Transport</keyword>
<accession>A0A418WCA3</accession>
<dbReference type="SUPFAM" id="SSF46458">
    <property type="entry name" value="Globin-like"/>
    <property type="match status" value="1"/>
</dbReference>
<dbReference type="InterPro" id="IPR044203">
    <property type="entry name" value="GlbO/GLB3-like"/>
</dbReference>
<protein>
    <submittedName>
        <fullName evidence="6">Globin</fullName>
    </submittedName>
</protein>
<evidence type="ECO:0000256" key="1">
    <source>
        <dbReference type="ARBA" id="ARBA00022448"/>
    </source>
</evidence>
<keyword evidence="7" id="KW-1185">Reference proteome</keyword>
<dbReference type="OrthoDB" id="9790913at2"/>
<evidence type="ECO:0000256" key="2">
    <source>
        <dbReference type="ARBA" id="ARBA00022617"/>
    </source>
</evidence>
<evidence type="ECO:0000256" key="4">
    <source>
        <dbReference type="ARBA" id="ARBA00023004"/>
    </source>
</evidence>
<dbReference type="EMBL" id="QYUK01000011">
    <property type="protein sequence ID" value="RJF87624.1"/>
    <property type="molecule type" value="Genomic_DNA"/>
</dbReference>
<comment type="caution">
    <text evidence="6">The sequence shown here is derived from an EMBL/GenBank/DDBJ whole genome shotgun (WGS) entry which is preliminary data.</text>
</comment>
<dbReference type="Proteomes" id="UP000284605">
    <property type="component" value="Unassembled WGS sequence"/>
</dbReference>
<name>A0A418WCA3_9PROT</name>
<dbReference type="GO" id="GO:0019825">
    <property type="term" value="F:oxygen binding"/>
    <property type="evidence" value="ECO:0007669"/>
    <property type="project" value="InterPro"/>
</dbReference>
<dbReference type="GO" id="GO:0020037">
    <property type="term" value="F:heme binding"/>
    <property type="evidence" value="ECO:0007669"/>
    <property type="project" value="InterPro"/>
</dbReference>
<organism evidence="6 7">
    <name type="scientific">Oleomonas cavernae</name>
    <dbReference type="NCBI Taxonomy" id="2320859"/>
    <lineage>
        <taxon>Bacteria</taxon>
        <taxon>Pseudomonadati</taxon>
        <taxon>Pseudomonadota</taxon>
        <taxon>Alphaproteobacteria</taxon>
        <taxon>Acetobacterales</taxon>
        <taxon>Acetobacteraceae</taxon>
        <taxon>Oleomonas</taxon>
    </lineage>
</organism>
<dbReference type="Pfam" id="PF01152">
    <property type="entry name" value="Bac_globin"/>
    <property type="match status" value="1"/>
</dbReference>
<dbReference type="InterPro" id="IPR012292">
    <property type="entry name" value="Globin/Proto"/>
</dbReference>
<dbReference type="GO" id="GO:0046872">
    <property type="term" value="F:metal ion binding"/>
    <property type="evidence" value="ECO:0007669"/>
    <property type="project" value="UniProtKB-KW"/>
</dbReference>
<sequence length="134" mass="15142">MCRGSMQTSPYDLIGGEPTVRRLTRRFYELMDELPEAAACRAIHKPSLAATEQKLYEYLTGWLGGPPLFTDKYGHPMLRARHLPFTIGEAEIDGWLACFTRAWAEAVPPGPLADTIFARVHDLARHMRNKVDNT</sequence>
<dbReference type="CDD" id="cd14773">
    <property type="entry name" value="TrHb2_PhHbO-like_O"/>
    <property type="match status" value="1"/>
</dbReference>
<evidence type="ECO:0000256" key="3">
    <source>
        <dbReference type="ARBA" id="ARBA00022723"/>
    </source>
</evidence>
<evidence type="ECO:0000256" key="5">
    <source>
        <dbReference type="ARBA" id="ARBA00034496"/>
    </source>
</evidence>
<dbReference type="PANTHER" id="PTHR47366">
    <property type="entry name" value="TWO-ON-TWO HEMOGLOBIN-3"/>
    <property type="match status" value="1"/>
</dbReference>
<dbReference type="InterPro" id="IPR009050">
    <property type="entry name" value="Globin-like_sf"/>
</dbReference>
<proteinExistence type="inferred from homology"/>
<dbReference type="Gene3D" id="1.10.490.10">
    <property type="entry name" value="Globins"/>
    <property type="match status" value="1"/>
</dbReference>